<dbReference type="GO" id="GO:0000976">
    <property type="term" value="F:transcription cis-regulatory region binding"/>
    <property type="evidence" value="ECO:0007669"/>
    <property type="project" value="TreeGrafter"/>
</dbReference>
<feature type="compositionally biased region" description="Basic and acidic residues" evidence="2">
    <location>
        <begin position="114"/>
        <end position="123"/>
    </location>
</feature>
<dbReference type="VEuPathDB" id="FungiDB:TRIVIDRAFT_66228"/>
<feature type="domain" description="Zn(2)-C6 fungal-type" evidence="3">
    <location>
        <begin position="65"/>
        <end position="93"/>
    </location>
</feature>
<evidence type="ECO:0000313" key="4">
    <source>
        <dbReference type="EMBL" id="EHK17284.1"/>
    </source>
</evidence>
<dbReference type="Proteomes" id="UP000007115">
    <property type="component" value="Unassembled WGS sequence"/>
</dbReference>
<proteinExistence type="predicted"/>
<dbReference type="OMA" id="YQSLQYY"/>
<evidence type="ECO:0000313" key="5">
    <source>
        <dbReference type="Proteomes" id="UP000007115"/>
    </source>
</evidence>
<dbReference type="STRING" id="413071.G9N8H7"/>
<dbReference type="GO" id="GO:0045944">
    <property type="term" value="P:positive regulation of transcription by RNA polymerase II"/>
    <property type="evidence" value="ECO:0007669"/>
    <property type="project" value="TreeGrafter"/>
</dbReference>
<keyword evidence="5" id="KW-1185">Reference proteome</keyword>
<feature type="region of interest" description="Disordered" evidence="2">
    <location>
        <begin position="114"/>
        <end position="205"/>
    </location>
</feature>
<evidence type="ECO:0000256" key="2">
    <source>
        <dbReference type="SAM" id="MobiDB-lite"/>
    </source>
</evidence>
<gene>
    <name evidence="4" type="ORF">TRIVIDRAFT_66228</name>
</gene>
<accession>G9N8H7</accession>
<keyword evidence="1" id="KW-0539">Nucleus</keyword>
<dbReference type="GO" id="GO:0000981">
    <property type="term" value="F:DNA-binding transcription factor activity, RNA polymerase II-specific"/>
    <property type="evidence" value="ECO:0007669"/>
    <property type="project" value="InterPro"/>
</dbReference>
<dbReference type="PANTHER" id="PTHR37534:SF49">
    <property type="entry name" value="LYSINE BIOSYNTHESIS REGULATORY PROTEIN LYS14"/>
    <property type="match status" value="1"/>
</dbReference>
<dbReference type="GeneID" id="25796810"/>
<protein>
    <recommendedName>
        <fullName evidence="3">Zn(2)-C6 fungal-type domain-containing protein</fullName>
    </recommendedName>
</protein>
<organism evidence="4 5">
    <name type="scientific">Hypocrea virens (strain Gv29-8 / FGSC 10586)</name>
    <name type="common">Gliocladium virens</name>
    <name type="synonym">Trichoderma virens</name>
    <dbReference type="NCBI Taxonomy" id="413071"/>
    <lineage>
        <taxon>Eukaryota</taxon>
        <taxon>Fungi</taxon>
        <taxon>Dikarya</taxon>
        <taxon>Ascomycota</taxon>
        <taxon>Pezizomycotina</taxon>
        <taxon>Sordariomycetes</taxon>
        <taxon>Hypocreomycetidae</taxon>
        <taxon>Hypocreales</taxon>
        <taxon>Hypocreaceae</taxon>
        <taxon>Trichoderma</taxon>
    </lineage>
</organism>
<dbReference type="OrthoDB" id="5126878at2759"/>
<comment type="caution">
    <text evidence="4">The sequence shown here is derived from an EMBL/GenBank/DDBJ whole genome shotgun (WGS) entry which is preliminary data.</text>
</comment>
<dbReference type="EMBL" id="ABDF02000089">
    <property type="protein sequence ID" value="EHK17284.1"/>
    <property type="molecule type" value="Genomic_DNA"/>
</dbReference>
<dbReference type="GO" id="GO:0005634">
    <property type="term" value="C:nucleus"/>
    <property type="evidence" value="ECO:0007669"/>
    <property type="project" value="TreeGrafter"/>
</dbReference>
<dbReference type="eggNOG" id="ENOG502SUMK">
    <property type="taxonomic scope" value="Eukaryota"/>
</dbReference>
<dbReference type="Pfam" id="PF00172">
    <property type="entry name" value="Zn_clus"/>
    <property type="match status" value="1"/>
</dbReference>
<dbReference type="InParanoid" id="G9N8H7"/>
<sequence length="718" mass="79355">MGLKSSHRYGITRVELIVNETPGYVARFANLLGLQRVLRICNTLIMASSSTGSRPKRTITRTRTGCWTCRNRRTKCDEEKPACRNCTRVGLHCAGYAVRLVFRNDTQMVSRRAETRTVRRQLEASRSPMCESELAAEAETETSSSSTAEPQPRRAINNVDAPSLLPALPGTPISPACEAERPYGDFTTPTRHGASPDDQGPTRTDPGVELMPDSPAWFAQPPMSFSPIEPLIDDSDLDIDVPTNRFPPQLAPVFRDIWEGVGFGHAALKYALLALSPPQDPRGRAEMHKRRQLELYSLALQATAQGLPCAMSAAQAAVLLAVLALFLQIEIRIGSFIGGYTHAKQADRLVVEHMSGLALWPLGRRLLCEWAAIKSWYSLQCGSWTEAACLVPREVRQPLLRIIGSDGDAHQSLLPLLCEAHMVFVRILLARLVGPGPAYPAFADWCRQLERLRPGTAPRHSLYGTEPGSGSEDGSLARLAELQDELDHWHDRLALDDLPVYGTTARSKTRRSVEPLRFRSYSAAANYLRYAVAQLLCSRSNLDACTGGCLARGNMRRPYGDSIHVPSDPSPGPGFDIYQQSDPDPWVTLVFQIIAGMDPQDCFDEDTSCIGPVWVVGRLLLLCSRDADLLDAVARLVPRLEGIGARLGSIYPPWLLKRLVACVQAERERNHVVLYIHPEFGPAEEWVTFYTAPVAFRALLVGRLIDTGAAFYEIVNIM</sequence>
<name>G9N8H7_HYPVG</name>
<dbReference type="SMART" id="SM00066">
    <property type="entry name" value="GAL4"/>
    <property type="match status" value="1"/>
</dbReference>
<evidence type="ECO:0000259" key="3">
    <source>
        <dbReference type="PROSITE" id="PS50048"/>
    </source>
</evidence>
<dbReference type="CDD" id="cd00067">
    <property type="entry name" value="GAL4"/>
    <property type="match status" value="1"/>
</dbReference>
<dbReference type="AlphaFoldDB" id="G9N8H7"/>
<dbReference type="HOGENOM" id="CLU_386437_0_0_1"/>
<evidence type="ECO:0000256" key="1">
    <source>
        <dbReference type="ARBA" id="ARBA00023242"/>
    </source>
</evidence>
<dbReference type="PROSITE" id="PS00463">
    <property type="entry name" value="ZN2_CY6_FUNGAL_1"/>
    <property type="match status" value="1"/>
</dbReference>
<dbReference type="PROSITE" id="PS50048">
    <property type="entry name" value="ZN2_CY6_FUNGAL_2"/>
    <property type="match status" value="1"/>
</dbReference>
<dbReference type="InterPro" id="IPR001138">
    <property type="entry name" value="Zn2Cys6_DnaBD"/>
</dbReference>
<dbReference type="RefSeq" id="XP_013951479.1">
    <property type="nucleotide sequence ID" value="XM_014096004.1"/>
</dbReference>
<dbReference type="PANTHER" id="PTHR37534">
    <property type="entry name" value="TRANSCRIPTIONAL ACTIVATOR PROTEIN UGA3"/>
    <property type="match status" value="1"/>
</dbReference>
<reference evidence="4 5" key="1">
    <citation type="journal article" date="2011" name="Genome Biol.">
        <title>Comparative genome sequence analysis underscores mycoparasitism as the ancestral life style of Trichoderma.</title>
        <authorList>
            <person name="Kubicek C.P."/>
            <person name="Herrera-Estrella A."/>
            <person name="Seidl-Seiboth V."/>
            <person name="Martinez D.A."/>
            <person name="Druzhinina I.S."/>
            <person name="Thon M."/>
            <person name="Zeilinger S."/>
            <person name="Casas-Flores S."/>
            <person name="Horwitz B.A."/>
            <person name="Mukherjee P.K."/>
            <person name="Mukherjee M."/>
            <person name="Kredics L."/>
            <person name="Alcaraz L.D."/>
            <person name="Aerts A."/>
            <person name="Antal Z."/>
            <person name="Atanasova L."/>
            <person name="Cervantes-Badillo M.G."/>
            <person name="Challacombe J."/>
            <person name="Chertkov O."/>
            <person name="McCluskey K."/>
            <person name="Coulpier F."/>
            <person name="Deshpande N."/>
            <person name="von Doehren H."/>
            <person name="Ebbole D.J."/>
            <person name="Esquivel-Naranjo E.U."/>
            <person name="Fekete E."/>
            <person name="Flipphi M."/>
            <person name="Glaser F."/>
            <person name="Gomez-Rodriguez E.Y."/>
            <person name="Gruber S."/>
            <person name="Han C."/>
            <person name="Henrissat B."/>
            <person name="Hermosa R."/>
            <person name="Hernandez-Onate M."/>
            <person name="Karaffa L."/>
            <person name="Kosti I."/>
            <person name="Le Crom S."/>
            <person name="Lindquist E."/>
            <person name="Lucas S."/>
            <person name="Luebeck M."/>
            <person name="Luebeck P.S."/>
            <person name="Margeot A."/>
            <person name="Metz B."/>
            <person name="Misra M."/>
            <person name="Nevalainen H."/>
            <person name="Omann M."/>
            <person name="Packer N."/>
            <person name="Perrone G."/>
            <person name="Uresti-Rivera E.E."/>
            <person name="Salamov A."/>
            <person name="Schmoll M."/>
            <person name="Seiboth B."/>
            <person name="Shapiro H."/>
            <person name="Sukno S."/>
            <person name="Tamayo-Ramos J.A."/>
            <person name="Tisch D."/>
            <person name="Wiest A."/>
            <person name="Wilkinson H.H."/>
            <person name="Zhang M."/>
            <person name="Coutinho P.M."/>
            <person name="Kenerley C.M."/>
            <person name="Monte E."/>
            <person name="Baker S.E."/>
            <person name="Grigoriev I.V."/>
        </authorList>
    </citation>
    <scope>NUCLEOTIDE SEQUENCE [LARGE SCALE GENOMIC DNA]</scope>
    <source>
        <strain evidence="5">Gv29-8 / FGSC 10586</strain>
    </source>
</reference>
<dbReference type="InterPro" id="IPR036864">
    <property type="entry name" value="Zn2-C6_fun-type_DNA-bd_sf"/>
</dbReference>
<dbReference type="GO" id="GO:0008270">
    <property type="term" value="F:zinc ion binding"/>
    <property type="evidence" value="ECO:0007669"/>
    <property type="project" value="InterPro"/>
</dbReference>
<dbReference type="SUPFAM" id="SSF57701">
    <property type="entry name" value="Zn2/Cys6 DNA-binding domain"/>
    <property type="match status" value="1"/>
</dbReference>
<dbReference type="Gene3D" id="4.10.240.10">
    <property type="entry name" value="Zn(2)-C6 fungal-type DNA-binding domain"/>
    <property type="match status" value="1"/>
</dbReference>